<sequence length="397" mass="43980">MTEVAKPVDFLAHATAFLYDCSARARAAGVTTATPTERFVFHTAEGVQLQAYLRQGMMLPATKEAYETKYPRKDVETFLNELDKKFNLYQAAQDNALSIFKHTTDFHNNTFNEMFTLTGKIRNFAEEAKDKCEYLREQFVIITADGSKVTDPAVKEAIGTSQAIAQILGGKAKAAGEECAVMHKALLKFKNDTEIDRNNVMDCNKKFTAVLPGINARLEKLKKDIKDLKDKTQGLEDEYHHQVVIAATTPSYAWLGPIGLIAAITVASIHGPKAVAAKDAWDSNLASIISEEGKEGNLIKIKDAINMQDGSMKGVRETIDAALAATEKMRGAFSLMQGDFDGIYTKLTDFETNIGKTELFYRKIGGRDLKQAEGKWAEIMEQTKIFQTSGKAEFKTM</sequence>
<name>A0A3N4K7V7_9PEZI</name>
<evidence type="ECO:0000256" key="1">
    <source>
        <dbReference type="SAM" id="Coils"/>
    </source>
</evidence>
<dbReference type="CDD" id="cd22656">
    <property type="entry name" value="ClyA_Cry6Aa-like"/>
    <property type="match status" value="1"/>
</dbReference>
<feature type="coiled-coil region" evidence="1">
    <location>
        <begin position="211"/>
        <end position="238"/>
    </location>
</feature>
<organism evidence="2 3">
    <name type="scientific">Morchella conica CCBAS932</name>
    <dbReference type="NCBI Taxonomy" id="1392247"/>
    <lineage>
        <taxon>Eukaryota</taxon>
        <taxon>Fungi</taxon>
        <taxon>Dikarya</taxon>
        <taxon>Ascomycota</taxon>
        <taxon>Pezizomycotina</taxon>
        <taxon>Pezizomycetes</taxon>
        <taxon>Pezizales</taxon>
        <taxon>Morchellaceae</taxon>
        <taxon>Morchella</taxon>
    </lineage>
</organism>
<dbReference type="SUPFAM" id="SSF58100">
    <property type="entry name" value="Bacterial hemolysins"/>
    <property type="match status" value="1"/>
</dbReference>
<dbReference type="EMBL" id="ML119261">
    <property type="protein sequence ID" value="RPB06617.1"/>
    <property type="molecule type" value="Genomic_DNA"/>
</dbReference>
<proteinExistence type="predicted"/>
<dbReference type="OrthoDB" id="4494488at2759"/>
<accession>A0A3N4K7V7</accession>
<keyword evidence="3" id="KW-1185">Reference proteome</keyword>
<keyword evidence="1" id="KW-0175">Coiled coil</keyword>
<evidence type="ECO:0000313" key="3">
    <source>
        <dbReference type="Proteomes" id="UP000277580"/>
    </source>
</evidence>
<gene>
    <name evidence="2" type="ORF">P167DRAFT_580283</name>
</gene>
<dbReference type="AlphaFoldDB" id="A0A3N4K7V7"/>
<protein>
    <submittedName>
        <fullName evidence="2">Uncharacterized protein</fullName>
    </submittedName>
</protein>
<reference evidence="2 3" key="1">
    <citation type="journal article" date="2018" name="Nat. Ecol. Evol.">
        <title>Pezizomycetes genomes reveal the molecular basis of ectomycorrhizal truffle lifestyle.</title>
        <authorList>
            <person name="Murat C."/>
            <person name="Payen T."/>
            <person name="Noel B."/>
            <person name="Kuo A."/>
            <person name="Morin E."/>
            <person name="Chen J."/>
            <person name="Kohler A."/>
            <person name="Krizsan K."/>
            <person name="Balestrini R."/>
            <person name="Da Silva C."/>
            <person name="Montanini B."/>
            <person name="Hainaut M."/>
            <person name="Levati E."/>
            <person name="Barry K.W."/>
            <person name="Belfiori B."/>
            <person name="Cichocki N."/>
            <person name="Clum A."/>
            <person name="Dockter R.B."/>
            <person name="Fauchery L."/>
            <person name="Guy J."/>
            <person name="Iotti M."/>
            <person name="Le Tacon F."/>
            <person name="Lindquist E.A."/>
            <person name="Lipzen A."/>
            <person name="Malagnac F."/>
            <person name="Mello A."/>
            <person name="Molinier V."/>
            <person name="Miyauchi S."/>
            <person name="Poulain J."/>
            <person name="Riccioni C."/>
            <person name="Rubini A."/>
            <person name="Sitrit Y."/>
            <person name="Splivallo R."/>
            <person name="Traeger S."/>
            <person name="Wang M."/>
            <person name="Zifcakova L."/>
            <person name="Wipf D."/>
            <person name="Zambonelli A."/>
            <person name="Paolocci F."/>
            <person name="Nowrousian M."/>
            <person name="Ottonello S."/>
            <person name="Baldrian P."/>
            <person name="Spatafora J.W."/>
            <person name="Henrissat B."/>
            <person name="Nagy L.G."/>
            <person name="Aury J.M."/>
            <person name="Wincker P."/>
            <person name="Grigoriev I.V."/>
            <person name="Bonfante P."/>
            <person name="Martin F.M."/>
        </authorList>
    </citation>
    <scope>NUCLEOTIDE SEQUENCE [LARGE SCALE GENOMIC DNA]</scope>
    <source>
        <strain evidence="2 3">CCBAS932</strain>
    </source>
</reference>
<evidence type="ECO:0000313" key="2">
    <source>
        <dbReference type="EMBL" id="RPB06617.1"/>
    </source>
</evidence>
<dbReference type="Proteomes" id="UP000277580">
    <property type="component" value="Unassembled WGS sequence"/>
</dbReference>
<dbReference type="InParanoid" id="A0A3N4K7V7"/>
<dbReference type="Gene3D" id="1.20.1170.10">
    <property type="match status" value="1"/>
</dbReference>